<keyword evidence="3" id="KW-1185">Reference proteome</keyword>
<accession>A0ABR4E1G2</accession>
<feature type="compositionally biased region" description="Polar residues" evidence="1">
    <location>
        <begin position="487"/>
        <end position="514"/>
    </location>
</feature>
<comment type="caution">
    <text evidence="2">The sequence shown here is derived from an EMBL/GenBank/DDBJ whole genome shotgun (WGS) entry which is preliminary data.</text>
</comment>
<evidence type="ECO:0000313" key="2">
    <source>
        <dbReference type="EMBL" id="KAL2276235.1"/>
    </source>
</evidence>
<evidence type="ECO:0000256" key="1">
    <source>
        <dbReference type="SAM" id="MobiDB-lite"/>
    </source>
</evidence>
<dbReference type="EMBL" id="JBAWTH010000120">
    <property type="protein sequence ID" value="KAL2276235.1"/>
    <property type="molecule type" value="Genomic_DNA"/>
</dbReference>
<dbReference type="Proteomes" id="UP001600888">
    <property type="component" value="Unassembled WGS sequence"/>
</dbReference>
<feature type="compositionally biased region" description="Polar residues" evidence="1">
    <location>
        <begin position="349"/>
        <end position="363"/>
    </location>
</feature>
<name>A0ABR4E1G2_9PEZI</name>
<proteinExistence type="predicted"/>
<feature type="compositionally biased region" description="Low complexity" evidence="1">
    <location>
        <begin position="586"/>
        <end position="608"/>
    </location>
</feature>
<feature type="region of interest" description="Disordered" evidence="1">
    <location>
        <begin position="348"/>
        <end position="648"/>
    </location>
</feature>
<reference evidence="2 3" key="1">
    <citation type="submission" date="2024-03" db="EMBL/GenBank/DDBJ databases">
        <title>A high-quality draft genome sequence of Diaporthe vaccinii, a causative agent of upright dieback and viscid rot disease in cranberry plants.</title>
        <authorList>
            <person name="Sarrasin M."/>
            <person name="Lang B.F."/>
            <person name="Burger G."/>
        </authorList>
    </citation>
    <scope>NUCLEOTIDE SEQUENCE [LARGE SCALE GENOMIC DNA]</scope>
    <source>
        <strain evidence="2 3">IS7</strain>
    </source>
</reference>
<organism evidence="2 3">
    <name type="scientific">Diaporthe vaccinii</name>
    <dbReference type="NCBI Taxonomy" id="105482"/>
    <lineage>
        <taxon>Eukaryota</taxon>
        <taxon>Fungi</taxon>
        <taxon>Dikarya</taxon>
        <taxon>Ascomycota</taxon>
        <taxon>Pezizomycotina</taxon>
        <taxon>Sordariomycetes</taxon>
        <taxon>Sordariomycetidae</taxon>
        <taxon>Diaporthales</taxon>
        <taxon>Diaporthaceae</taxon>
        <taxon>Diaporthe</taxon>
        <taxon>Diaporthe eres species complex</taxon>
    </lineage>
</organism>
<feature type="compositionally biased region" description="Low complexity" evidence="1">
    <location>
        <begin position="365"/>
        <end position="381"/>
    </location>
</feature>
<feature type="compositionally biased region" description="Low complexity" evidence="1">
    <location>
        <begin position="455"/>
        <end position="471"/>
    </location>
</feature>
<sequence length="648" mass="69157">MWGKRNTALSAVRDCVFVLWDTDFKRGWLVGGDTVALHLLRVHLKTDEDSNEFDFSSLKLLGDDGRSAYSVLEKFNDRKESLNHLKDMEDKPENFDNKQPAENREEAIKRVVGGKLDGIYAVLLQLSTDAQTINKHGGLSGPVLKWYEKKVGTTLRGWDFNQLAGLRKAQIYVYKMDKDPGWLPLARELDVAFLFANGLGPILEPRAGSCCPYFPTLPAGKNFLASGTELLGRFIKRYGGDEESNPPDKTVARLSRSQGWERRLDPFARPNCQGDHLNALGPSCFPVQGTHYAPYDKDREKRWDKEPKLIKGKNLYTKGEIQVMLGNNAKGIVVFGRQLGSEELKDMCRQQSTLRKSGTQPTVNAAPAAAQPSSRPSSRGATPGSNRPTASAADPKLPMKAGTSSRSNKSAPDAKGRAPSVASIGSTDSSRQRKPSGADSGVERPQASTPQAFPASAQRTASVSSVRSTASNPHLRVPSTPIGAGQPGTSSPQSLANSARTTASIVSLRSTGSDTRPRATIPSSGRLGEFTTEPNTPTAARKPSNSSMRTTSSLDSRATGGSNLQIPAAQPPTPALKKSTTDSSDRTTSSRTSKSTQSSAAGSTSANSNQRQQRLGQLGAATAATAITDGHHSTSSGPAPTAGGGKDG</sequence>
<evidence type="ECO:0000313" key="3">
    <source>
        <dbReference type="Proteomes" id="UP001600888"/>
    </source>
</evidence>
<gene>
    <name evidence="2" type="ORF">FJTKL_01284</name>
</gene>
<feature type="compositionally biased region" description="Polar residues" evidence="1">
    <location>
        <begin position="532"/>
        <end position="565"/>
    </location>
</feature>
<protein>
    <submittedName>
        <fullName evidence="2">Uncharacterized protein</fullName>
    </submittedName>
</protein>